<dbReference type="OrthoDB" id="6274795at2759"/>
<sequence length="123" mass="13831">MALPSESMESREASFDEIENLRAEVKRLSDVVAEQSELITHIQGVLIAKLCFPFQKSSEDKPVDKLELLTEFNQHKIAMACLERDNVAMESMIKQLENNGSVRYYFIGIVGCHSCAENQGLPP</sequence>
<dbReference type="AlphaFoldDB" id="A0A0R3WSZ5"/>
<keyword evidence="1" id="KW-0175">Coiled coil</keyword>
<reference evidence="2 3" key="2">
    <citation type="submission" date="2018-11" db="EMBL/GenBank/DDBJ databases">
        <authorList>
            <consortium name="Pathogen Informatics"/>
        </authorList>
    </citation>
    <scope>NUCLEOTIDE SEQUENCE [LARGE SCALE GENOMIC DNA]</scope>
</reference>
<feature type="coiled-coil region" evidence="1">
    <location>
        <begin position="11"/>
        <end position="38"/>
    </location>
</feature>
<evidence type="ECO:0000256" key="1">
    <source>
        <dbReference type="SAM" id="Coils"/>
    </source>
</evidence>
<accession>A0A0R3WSZ5</accession>
<evidence type="ECO:0000313" key="3">
    <source>
        <dbReference type="Proteomes" id="UP000274429"/>
    </source>
</evidence>
<organism evidence="4">
    <name type="scientific">Hydatigena taeniaeformis</name>
    <name type="common">Feline tapeworm</name>
    <name type="synonym">Taenia taeniaeformis</name>
    <dbReference type="NCBI Taxonomy" id="6205"/>
    <lineage>
        <taxon>Eukaryota</taxon>
        <taxon>Metazoa</taxon>
        <taxon>Spiralia</taxon>
        <taxon>Lophotrochozoa</taxon>
        <taxon>Platyhelminthes</taxon>
        <taxon>Cestoda</taxon>
        <taxon>Eucestoda</taxon>
        <taxon>Cyclophyllidea</taxon>
        <taxon>Taeniidae</taxon>
        <taxon>Hydatigera</taxon>
    </lineage>
</organism>
<evidence type="ECO:0000313" key="4">
    <source>
        <dbReference type="WBParaSite" id="TTAC_0000388501-mRNA-1"/>
    </source>
</evidence>
<name>A0A0R3WSZ5_HYDTA</name>
<dbReference type="EMBL" id="UYWX01003197">
    <property type="protein sequence ID" value="VDM23633.1"/>
    <property type="molecule type" value="Genomic_DNA"/>
</dbReference>
<dbReference type="Proteomes" id="UP000274429">
    <property type="component" value="Unassembled WGS sequence"/>
</dbReference>
<proteinExistence type="predicted"/>
<gene>
    <name evidence="2" type="ORF">TTAC_LOCUS3870</name>
</gene>
<keyword evidence="3" id="KW-1185">Reference proteome</keyword>
<protein>
    <submittedName>
        <fullName evidence="4">SKA2 domain-containing protein</fullName>
    </submittedName>
</protein>
<evidence type="ECO:0000313" key="2">
    <source>
        <dbReference type="EMBL" id="VDM23633.1"/>
    </source>
</evidence>
<reference evidence="4" key="1">
    <citation type="submission" date="2017-02" db="UniProtKB">
        <authorList>
            <consortium name="WormBaseParasite"/>
        </authorList>
    </citation>
    <scope>IDENTIFICATION</scope>
</reference>
<dbReference type="WBParaSite" id="TTAC_0000388501-mRNA-1">
    <property type="protein sequence ID" value="TTAC_0000388501-mRNA-1"/>
    <property type="gene ID" value="TTAC_0000388501"/>
</dbReference>